<dbReference type="EMBL" id="LJCR01000010">
    <property type="protein sequence ID" value="KPV54868.1"/>
    <property type="molecule type" value="Genomic_DNA"/>
</dbReference>
<organism evidence="3 4">
    <name type="scientific">Kouleothrix aurantiaca</name>
    <dbReference type="NCBI Taxonomy" id="186479"/>
    <lineage>
        <taxon>Bacteria</taxon>
        <taxon>Bacillati</taxon>
        <taxon>Chloroflexota</taxon>
        <taxon>Chloroflexia</taxon>
        <taxon>Chloroflexales</taxon>
        <taxon>Roseiflexineae</taxon>
        <taxon>Roseiflexaceae</taxon>
        <taxon>Kouleothrix</taxon>
    </lineage>
</organism>
<dbReference type="PANTHER" id="PTHR32182:SF22">
    <property type="entry name" value="ATP-DEPENDENT ENDONUCLEASE, OLD FAMILY-RELATED"/>
    <property type="match status" value="1"/>
</dbReference>
<name>A0A0P9DY61_9CHLR</name>
<dbReference type="SUPFAM" id="SSF52540">
    <property type="entry name" value="P-loop containing nucleoside triphosphate hydrolases"/>
    <property type="match status" value="1"/>
</dbReference>
<dbReference type="GO" id="GO:0000731">
    <property type="term" value="P:DNA synthesis involved in DNA repair"/>
    <property type="evidence" value="ECO:0007669"/>
    <property type="project" value="TreeGrafter"/>
</dbReference>
<proteinExistence type="predicted"/>
<keyword evidence="4" id="KW-1185">Reference proteome</keyword>
<keyword evidence="1" id="KW-0175">Coiled coil</keyword>
<dbReference type="PANTHER" id="PTHR32182">
    <property type="entry name" value="DNA REPLICATION AND REPAIR PROTEIN RECF"/>
    <property type="match status" value="1"/>
</dbReference>
<dbReference type="AlphaFoldDB" id="A0A0P9DY61"/>
<gene>
    <name evidence="3" type="ORF">SE17_01080</name>
</gene>
<feature type="coiled-coil region" evidence="1">
    <location>
        <begin position="450"/>
        <end position="477"/>
    </location>
</feature>
<dbReference type="InterPro" id="IPR038729">
    <property type="entry name" value="Rad50/SbcC_AAA"/>
</dbReference>
<dbReference type="GO" id="GO:0016887">
    <property type="term" value="F:ATP hydrolysis activity"/>
    <property type="evidence" value="ECO:0007669"/>
    <property type="project" value="InterPro"/>
</dbReference>
<evidence type="ECO:0000313" key="4">
    <source>
        <dbReference type="Proteomes" id="UP000050509"/>
    </source>
</evidence>
<evidence type="ECO:0000259" key="2">
    <source>
        <dbReference type="Pfam" id="PF13476"/>
    </source>
</evidence>
<dbReference type="GO" id="GO:0006302">
    <property type="term" value="P:double-strand break repair"/>
    <property type="evidence" value="ECO:0007669"/>
    <property type="project" value="InterPro"/>
</dbReference>
<reference evidence="3 4" key="1">
    <citation type="submission" date="2015-09" db="EMBL/GenBank/DDBJ databases">
        <title>Draft genome sequence of Kouleothrix aurantiaca JCM 19913.</title>
        <authorList>
            <person name="Hemp J."/>
        </authorList>
    </citation>
    <scope>NUCLEOTIDE SEQUENCE [LARGE SCALE GENOMIC DNA]</scope>
    <source>
        <strain evidence="3 4">COM-B</strain>
    </source>
</reference>
<evidence type="ECO:0000256" key="1">
    <source>
        <dbReference type="SAM" id="Coils"/>
    </source>
</evidence>
<feature type="domain" description="Rad50/SbcC-type AAA" evidence="2">
    <location>
        <begin position="90"/>
        <end position="151"/>
    </location>
</feature>
<comment type="caution">
    <text evidence="3">The sequence shown here is derived from an EMBL/GenBank/DDBJ whole genome shotgun (WGS) entry which is preliminary data.</text>
</comment>
<accession>A0A0P9DY61</accession>
<dbReference type="Proteomes" id="UP000050509">
    <property type="component" value="Unassembled WGS sequence"/>
</dbReference>
<evidence type="ECO:0000313" key="3">
    <source>
        <dbReference type="EMBL" id="KPV54868.1"/>
    </source>
</evidence>
<dbReference type="InterPro" id="IPR027417">
    <property type="entry name" value="P-loop_NTPase"/>
</dbReference>
<sequence>MMTFDELVTTTHTILKAKARDSAIPVDTVRRMLEASDVADAMQRSNVAIPERRIIVRQVWLRGRKWQDDPAAATEFTYRRFLVPGMNGWVAGNGAGKSTLLKTIVWALTGVAPSFKADVRAWLEDVAVELEITGDGIYTIRYRPRTGQPKVTGEIYNHALDAVLNDAGTLTPLDTFVDSKPMSRAITAFFTERMGFFELEAVEWRAATFSSVRRVVSWEVYAQALFIGAEDYADYLFPRRDTNAKQHQNTLAMLLGLDVIAAVSRLKAKWDQAKGDFEFQKKRVEANTADVRGRITQAEQQLRQVEARIAAIDAGQSVVVDATHVIHVRERIAHELQRISTLTETEQALLAEERRIKADLGKTRRDAQVLREIVQFRFFFSGLPVERCPHCEQGIAQERVAQEQDTGLCRLCGSDLHPATSTEQQEVALDAVDKRIDSLNQTLRILGRDVRVVHRDIEAANAAVKQLQAELGDLPRQEQAGFTNELRELLAAQGFWKGQLAELNAQTTEGQSERLQELQLQRDIYQVAYQTLQNDVNRDHRAILDTLGERTTSFAQSFGIRNLDRISFNPQFEMLITQAGKTNHYTDMEMSEALRIKIAFHLALLTLRSASGVGRHPGLLIADAPGNGEMDPERLGAIVQGFATLKEQLGDQVQILIATTKAELADICDENAVQIIDPSATLF</sequence>
<feature type="coiled-coil region" evidence="1">
    <location>
        <begin position="281"/>
        <end position="315"/>
    </location>
</feature>
<dbReference type="Gene3D" id="3.40.50.300">
    <property type="entry name" value="P-loop containing nucleotide triphosphate hydrolases"/>
    <property type="match status" value="2"/>
</dbReference>
<dbReference type="Pfam" id="PF13476">
    <property type="entry name" value="AAA_23"/>
    <property type="match status" value="1"/>
</dbReference>
<protein>
    <recommendedName>
        <fullName evidence="2">Rad50/SbcC-type AAA domain-containing protein</fullName>
    </recommendedName>
</protein>